<organism evidence="2 3">
    <name type="scientific">Achaetomium macrosporum</name>
    <dbReference type="NCBI Taxonomy" id="79813"/>
    <lineage>
        <taxon>Eukaryota</taxon>
        <taxon>Fungi</taxon>
        <taxon>Dikarya</taxon>
        <taxon>Ascomycota</taxon>
        <taxon>Pezizomycotina</taxon>
        <taxon>Sordariomycetes</taxon>
        <taxon>Sordariomycetidae</taxon>
        <taxon>Sordariales</taxon>
        <taxon>Chaetomiaceae</taxon>
        <taxon>Achaetomium</taxon>
    </lineage>
</organism>
<dbReference type="CDD" id="cd02440">
    <property type="entry name" value="AdoMet_MTases"/>
    <property type="match status" value="1"/>
</dbReference>
<evidence type="ECO:0000259" key="1">
    <source>
        <dbReference type="Pfam" id="PF08241"/>
    </source>
</evidence>
<dbReference type="SUPFAM" id="SSF53335">
    <property type="entry name" value="S-adenosyl-L-methionine-dependent methyltransferases"/>
    <property type="match status" value="1"/>
</dbReference>
<protein>
    <submittedName>
        <fullName evidence="2">S-adenosyl-L-methionine-dependent methyltransferase</fullName>
    </submittedName>
</protein>
<dbReference type="EMBL" id="MU860708">
    <property type="protein sequence ID" value="KAK4233019.1"/>
    <property type="molecule type" value="Genomic_DNA"/>
</dbReference>
<dbReference type="InterPro" id="IPR013216">
    <property type="entry name" value="Methyltransf_11"/>
</dbReference>
<dbReference type="GO" id="GO:0008757">
    <property type="term" value="F:S-adenosylmethionine-dependent methyltransferase activity"/>
    <property type="evidence" value="ECO:0007669"/>
    <property type="project" value="InterPro"/>
</dbReference>
<dbReference type="Gene3D" id="3.40.50.150">
    <property type="entry name" value="Vaccinia Virus protein VP39"/>
    <property type="match status" value="1"/>
</dbReference>
<comment type="caution">
    <text evidence="2">The sequence shown here is derived from an EMBL/GenBank/DDBJ whole genome shotgun (WGS) entry which is preliminary data.</text>
</comment>
<dbReference type="Proteomes" id="UP001303760">
    <property type="component" value="Unassembled WGS sequence"/>
</dbReference>
<name>A0AAN7C0E9_9PEZI</name>
<dbReference type="GO" id="GO:0032259">
    <property type="term" value="P:methylation"/>
    <property type="evidence" value="ECO:0007669"/>
    <property type="project" value="UniProtKB-KW"/>
</dbReference>
<accession>A0AAN7C0E9</accession>
<sequence length="303" mass="33205">MRTAASHAAALNNFYQNIKSGGGSASENAILENAQRVSTPLATMMLSQMGLGNDTNVPFKLLENACGVGVVAPVLQRTIEPEVLKQSSILCGDFSDQAIDLVKKRITSEGWLNTEASRVDAQKTGLADGAFTHVATNIGFHVVPDSEAALHEAIRVLQPGGVLGLTTWHKEPGWMVEVKKAFKSFPFEAPSEMPMQTTPWGDWSDVNWIRKTLVGKGLQDVKVDVFAYLTHVDSAEFFLVNFGAMIDVIMNGCWSEQLRKKHPRDEVHAMMRELLEKKYGGDGWDHSWIAIIASGKVPADARV</sequence>
<gene>
    <name evidence="2" type="ORF">C8A03DRAFT_19822</name>
</gene>
<evidence type="ECO:0000313" key="3">
    <source>
        <dbReference type="Proteomes" id="UP001303760"/>
    </source>
</evidence>
<keyword evidence="2" id="KW-0808">Transferase</keyword>
<keyword evidence="2" id="KW-0489">Methyltransferase</keyword>
<dbReference type="Pfam" id="PF08241">
    <property type="entry name" value="Methyltransf_11"/>
    <property type="match status" value="1"/>
</dbReference>
<dbReference type="AlphaFoldDB" id="A0AAN7C0E9"/>
<proteinExistence type="predicted"/>
<reference evidence="2" key="2">
    <citation type="submission" date="2023-05" db="EMBL/GenBank/DDBJ databases">
        <authorList>
            <consortium name="Lawrence Berkeley National Laboratory"/>
            <person name="Steindorff A."/>
            <person name="Hensen N."/>
            <person name="Bonometti L."/>
            <person name="Westerberg I."/>
            <person name="Brannstrom I.O."/>
            <person name="Guillou S."/>
            <person name="Cros-Aarteil S."/>
            <person name="Calhoun S."/>
            <person name="Haridas S."/>
            <person name="Kuo A."/>
            <person name="Mondo S."/>
            <person name="Pangilinan J."/>
            <person name="Riley R."/>
            <person name="Labutti K."/>
            <person name="Andreopoulos B."/>
            <person name="Lipzen A."/>
            <person name="Chen C."/>
            <person name="Yanf M."/>
            <person name="Daum C."/>
            <person name="Ng V."/>
            <person name="Clum A."/>
            <person name="Ohm R."/>
            <person name="Martin F."/>
            <person name="Silar P."/>
            <person name="Natvig D."/>
            <person name="Lalanne C."/>
            <person name="Gautier V."/>
            <person name="Ament-Velasquez S.L."/>
            <person name="Kruys A."/>
            <person name="Hutchinson M.I."/>
            <person name="Powell A.J."/>
            <person name="Barry K."/>
            <person name="Miller A.N."/>
            <person name="Grigoriev I.V."/>
            <person name="Debuchy R."/>
            <person name="Gladieux P."/>
            <person name="Thoren M.H."/>
            <person name="Johannesson H."/>
        </authorList>
    </citation>
    <scope>NUCLEOTIDE SEQUENCE</scope>
    <source>
        <strain evidence="2">CBS 532.94</strain>
    </source>
</reference>
<reference evidence="2" key="1">
    <citation type="journal article" date="2023" name="Mol. Phylogenet. Evol.">
        <title>Genome-scale phylogeny and comparative genomics of the fungal order Sordariales.</title>
        <authorList>
            <person name="Hensen N."/>
            <person name="Bonometti L."/>
            <person name="Westerberg I."/>
            <person name="Brannstrom I.O."/>
            <person name="Guillou S."/>
            <person name="Cros-Aarteil S."/>
            <person name="Calhoun S."/>
            <person name="Haridas S."/>
            <person name="Kuo A."/>
            <person name="Mondo S."/>
            <person name="Pangilinan J."/>
            <person name="Riley R."/>
            <person name="LaButti K."/>
            <person name="Andreopoulos B."/>
            <person name="Lipzen A."/>
            <person name="Chen C."/>
            <person name="Yan M."/>
            <person name="Daum C."/>
            <person name="Ng V."/>
            <person name="Clum A."/>
            <person name="Steindorff A."/>
            <person name="Ohm R.A."/>
            <person name="Martin F."/>
            <person name="Silar P."/>
            <person name="Natvig D.O."/>
            <person name="Lalanne C."/>
            <person name="Gautier V."/>
            <person name="Ament-Velasquez S.L."/>
            <person name="Kruys A."/>
            <person name="Hutchinson M.I."/>
            <person name="Powell A.J."/>
            <person name="Barry K."/>
            <person name="Miller A.N."/>
            <person name="Grigoriev I.V."/>
            <person name="Debuchy R."/>
            <person name="Gladieux P."/>
            <person name="Hiltunen Thoren M."/>
            <person name="Johannesson H."/>
        </authorList>
    </citation>
    <scope>NUCLEOTIDE SEQUENCE</scope>
    <source>
        <strain evidence="2">CBS 532.94</strain>
    </source>
</reference>
<keyword evidence="3" id="KW-1185">Reference proteome</keyword>
<feature type="domain" description="Methyltransferase type 11" evidence="1">
    <location>
        <begin position="62"/>
        <end position="163"/>
    </location>
</feature>
<dbReference type="InterPro" id="IPR029063">
    <property type="entry name" value="SAM-dependent_MTases_sf"/>
</dbReference>
<evidence type="ECO:0000313" key="2">
    <source>
        <dbReference type="EMBL" id="KAK4233019.1"/>
    </source>
</evidence>